<keyword evidence="2" id="KW-1185">Reference proteome</keyword>
<reference evidence="1" key="1">
    <citation type="submission" date="2023-06" db="EMBL/GenBank/DDBJ databases">
        <title>Survivors Of The Sea: Transcriptome response of Skeletonema marinoi to long-term dormancy.</title>
        <authorList>
            <person name="Pinder M.I.M."/>
            <person name="Kourtchenko O."/>
            <person name="Robertson E.K."/>
            <person name="Larsson T."/>
            <person name="Maumus F."/>
            <person name="Osuna-Cruz C.M."/>
            <person name="Vancaester E."/>
            <person name="Stenow R."/>
            <person name="Vandepoele K."/>
            <person name="Ploug H."/>
            <person name="Bruchert V."/>
            <person name="Godhe A."/>
            <person name="Topel M."/>
        </authorList>
    </citation>
    <scope>NUCLEOTIDE SEQUENCE</scope>
    <source>
        <strain evidence="1">R05AC</strain>
    </source>
</reference>
<proteinExistence type="predicted"/>
<sequence length="83" mass="9363">MMIGRHSSGALKRAASRPLLSMRTVGSMDDERKIKPLKDTILTKDRNLLKDPKGVALYRLRENLNFIMKAKKELGKKVTGLLV</sequence>
<evidence type="ECO:0000313" key="2">
    <source>
        <dbReference type="Proteomes" id="UP001224775"/>
    </source>
</evidence>
<evidence type="ECO:0000313" key="1">
    <source>
        <dbReference type="EMBL" id="KAK1732298.1"/>
    </source>
</evidence>
<name>A0AAD9D419_9STRA</name>
<comment type="caution">
    <text evidence="1">The sequence shown here is derived from an EMBL/GenBank/DDBJ whole genome shotgun (WGS) entry which is preliminary data.</text>
</comment>
<dbReference type="AlphaFoldDB" id="A0AAD9D419"/>
<dbReference type="Proteomes" id="UP001224775">
    <property type="component" value="Unassembled WGS sequence"/>
</dbReference>
<gene>
    <name evidence="1" type="ORF">QTG54_016998</name>
</gene>
<dbReference type="EMBL" id="JATAAI010000074">
    <property type="protein sequence ID" value="KAK1732298.1"/>
    <property type="molecule type" value="Genomic_DNA"/>
</dbReference>
<accession>A0AAD9D419</accession>
<protein>
    <submittedName>
        <fullName evidence="1">Uncharacterized protein</fullName>
    </submittedName>
</protein>
<organism evidence="1 2">
    <name type="scientific">Skeletonema marinoi</name>
    <dbReference type="NCBI Taxonomy" id="267567"/>
    <lineage>
        <taxon>Eukaryota</taxon>
        <taxon>Sar</taxon>
        <taxon>Stramenopiles</taxon>
        <taxon>Ochrophyta</taxon>
        <taxon>Bacillariophyta</taxon>
        <taxon>Coscinodiscophyceae</taxon>
        <taxon>Thalassiosirophycidae</taxon>
        <taxon>Thalassiosirales</taxon>
        <taxon>Skeletonemataceae</taxon>
        <taxon>Skeletonema</taxon>
        <taxon>Skeletonema marinoi-dohrnii complex</taxon>
    </lineage>
</organism>